<evidence type="ECO:0000313" key="3">
    <source>
        <dbReference type="Proteomes" id="UP000252707"/>
    </source>
</evidence>
<dbReference type="Proteomes" id="UP000252707">
    <property type="component" value="Unassembled WGS sequence"/>
</dbReference>
<protein>
    <submittedName>
        <fullName evidence="2">Uncharacterized protein</fullName>
    </submittedName>
</protein>
<organism evidence="2 3">
    <name type="scientific">Thioalbus denitrificans</name>
    <dbReference type="NCBI Taxonomy" id="547122"/>
    <lineage>
        <taxon>Bacteria</taxon>
        <taxon>Pseudomonadati</taxon>
        <taxon>Pseudomonadota</taxon>
        <taxon>Gammaproteobacteria</taxon>
        <taxon>Chromatiales</taxon>
        <taxon>Ectothiorhodospiraceae</taxon>
        <taxon>Thioalbus</taxon>
    </lineage>
</organism>
<proteinExistence type="predicted"/>
<gene>
    <name evidence="2" type="ORF">DFQ59_108160</name>
</gene>
<dbReference type="AlphaFoldDB" id="A0A369C2D6"/>
<reference evidence="2 3" key="1">
    <citation type="submission" date="2018-07" db="EMBL/GenBank/DDBJ databases">
        <title>Genomic Encyclopedia of Type Strains, Phase IV (KMG-IV): sequencing the most valuable type-strain genomes for metagenomic binning, comparative biology and taxonomic classification.</title>
        <authorList>
            <person name="Goeker M."/>
        </authorList>
    </citation>
    <scope>NUCLEOTIDE SEQUENCE [LARGE SCALE GENOMIC DNA]</scope>
    <source>
        <strain evidence="2 3">DSM 26407</strain>
    </source>
</reference>
<dbReference type="RefSeq" id="WP_147275264.1">
    <property type="nucleotide sequence ID" value="NZ_QPJY01000008.1"/>
</dbReference>
<name>A0A369C2D6_9GAMM</name>
<dbReference type="EMBL" id="QPJY01000008">
    <property type="protein sequence ID" value="RCX28132.1"/>
    <property type="molecule type" value="Genomic_DNA"/>
</dbReference>
<evidence type="ECO:0000256" key="1">
    <source>
        <dbReference type="SAM" id="SignalP"/>
    </source>
</evidence>
<evidence type="ECO:0000313" key="2">
    <source>
        <dbReference type="EMBL" id="RCX28132.1"/>
    </source>
</evidence>
<keyword evidence="3" id="KW-1185">Reference proteome</keyword>
<feature type="signal peptide" evidence="1">
    <location>
        <begin position="1"/>
        <end position="18"/>
    </location>
</feature>
<feature type="chain" id="PRO_5017066749" evidence="1">
    <location>
        <begin position="19"/>
        <end position="133"/>
    </location>
</feature>
<dbReference type="PROSITE" id="PS51257">
    <property type="entry name" value="PROKAR_LIPOPROTEIN"/>
    <property type="match status" value="1"/>
</dbReference>
<accession>A0A369C2D6</accession>
<sequence length="133" mass="15146">MKILMVVFMLLASVSCMAEPEEMMQVNRGYDRQKMVEMFVSENVPYKIVNENQIYYPVSYRDKVKEIREAVWGTVDNSKKGVSVKPDIAPTLAAELVRNGISYSVNFSEDSYVFTWNAHDNKSAMSIVHAVVP</sequence>
<comment type="caution">
    <text evidence="2">The sequence shown here is derived from an EMBL/GenBank/DDBJ whole genome shotgun (WGS) entry which is preliminary data.</text>
</comment>
<keyword evidence="1" id="KW-0732">Signal</keyword>